<dbReference type="Proteomes" id="UP001604336">
    <property type="component" value="Unassembled WGS sequence"/>
</dbReference>
<protein>
    <submittedName>
        <fullName evidence="1">Uncharacterized protein</fullName>
    </submittedName>
</protein>
<comment type="caution">
    <text evidence="1">The sequence shown here is derived from an EMBL/GenBank/DDBJ whole genome shotgun (WGS) entry which is preliminary data.</text>
</comment>
<dbReference type="EMBL" id="JBFOLK010000004">
    <property type="protein sequence ID" value="KAL2518362.1"/>
    <property type="molecule type" value="Genomic_DNA"/>
</dbReference>
<sequence length="100" mass="10010">MGVAGMSGSALESSRGKTFCSRPVPFARINKAGWDEEAGHGGSRGGGEGRRAFRVVVIGIKGGGDALSVLLGVATGWDVSDSAAFSPIPPGSSCRSSATK</sequence>
<name>A0ABD1U051_9LAMI</name>
<dbReference type="AlphaFoldDB" id="A0ABD1U051"/>
<reference evidence="2" key="1">
    <citation type="submission" date="2024-07" db="EMBL/GenBank/DDBJ databases">
        <title>Two chromosome-level genome assemblies of Korean endemic species Abeliophyllum distichum and Forsythia ovata (Oleaceae).</title>
        <authorList>
            <person name="Jang H."/>
        </authorList>
    </citation>
    <scope>NUCLEOTIDE SEQUENCE [LARGE SCALE GENOMIC DNA]</scope>
</reference>
<evidence type="ECO:0000313" key="2">
    <source>
        <dbReference type="Proteomes" id="UP001604336"/>
    </source>
</evidence>
<evidence type="ECO:0000313" key="1">
    <source>
        <dbReference type="EMBL" id="KAL2518362.1"/>
    </source>
</evidence>
<keyword evidence="2" id="KW-1185">Reference proteome</keyword>
<gene>
    <name evidence="1" type="ORF">Adt_14609</name>
</gene>
<organism evidence="1 2">
    <name type="scientific">Abeliophyllum distichum</name>
    <dbReference type="NCBI Taxonomy" id="126358"/>
    <lineage>
        <taxon>Eukaryota</taxon>
        <taxon>Viridiplantae</taxon>
        <taxon>Streptophyta</taxon>
        <taxon>Embryophyta</taxon>
        <taxon>Tracheophyta</taxon>
        <taxon>Spermatophyta</taxon>
        <taxon>Magnoliopsida</taxon>
        <taxon>eudicotyledons</taxon>
        <taxon>Gunneridae</taxon>
        <taxon>Pentapetalae</taxon>
        <taxon>asterids</taxon>
        <taxon>lamiids</taxon>
        <taxon>Lamiales</taxon>
        <taxon>Oleaceae</taxon>
        <taxon>Forsythieae</taxon>
        <taxon>Abeliophyllum</taxon>
    </lineage>
</organism>
<proteinExistence type="predicted"/>
<accession>A0ABD1U051</accession>